<proteinExistence type="predicted"/>
<dbReference type="EMBL" id="VFPP01000001">
    <property type="protein sequence ID" value="TQM79999.1"/>
    <property type="molecule type" value="Genomic_DNA"/>
</dbReference>
<keyword evidence="3" id="KW-1185">Reference proteome</keyword>
<dbReference type="Proteomes" id="UP000316628">
    <property type="component" value="Unassembled WGS sequence"/>
</dbReference>
<evidence type="ECO:0008006" key="4">
    <source>
        <dbReference type="Google" id="ProtNLM"/>
    </source>
</evidence>
<dbReference type="AlphaFoldDB" id="A0A543JB03"/>
<feature type="region of interest" description="Disordered" evidence="1">
    <location>
        <begin position="42"/>
        <end position="74"/>
    </location>
</feature>
<name>A0A543JB03_9PSEU</name>
<dbReference type="RefSeq" id="WP_141977695.1">
    <property type="nucleotide sequence ID" value="NZ_VFPP01000001.1"/>
</dbReference>
<protein>
    <recommendedName>
        <fullName evidence="4">Cytotoxic translational repressor of toxin-antitoxin stability system</fullName>
    </recommendedName>
</protein>
<reference evidence="2 3" key="1">
    <citation type="submission" date="2019-06" db="EMBL/GenBank/DDBJ databases">
        <title>Sequencing the genomes of 1000 actinobacteria strains.</title>
        <authorList>
            <person name="Klenk H.-P."/>
        </authorList>
    </citation>
    <scope>NUCLEOTIDE SEQUENCE [LARGE SCALE GENOMIC DNA]</scope>
    <source>
        <strain evidence="2 3">DSM 45456</strain>
    </source>
</reference>
<dbReference type="OrthoDB" id="487569at2"/>
<accession>A0A543JB03</accession>
<evidence type="ECO:0000313" key="3">
    <source>
        <dbReference type="Proteomes" id="UP000316628"/>
    </source>
</evidence>
<sequence length="118" mass="13229">MSPKKGDPVAPPTIGNEWRIRYCTTDAVKGWQDLETRASGNLRQAWDTMRNDPGPGPGKPTNRHHQLKGSLAHGTYNGKTLPRWQIEVTGGDRIWYLLDADKHTVWVQYAGAHPKATE</sequence>
<evidence type="ECO:0000256" key="1">
    <source>
        <dbReference type="SAM" id="MobiDB-lite"/>
    </source>
</evidence>
<organism evidence="2 3">
    <name type="scientific">Saccharothrix saharensis</name>
    <dbReference type="NCBI Taxonomy" id="571190"/>
    <lineage>
        <taxon>Bacteria</taxon>
        <taxon>Bacillati</taxon>
        <taxon>Actinomycetota</taxon>
        <taxon>Actinomycetes</taxon>
        <taxon>Pseudonocardiales</taxon>
        <taxon>Pseudonocardiaceae</taxon>
        <taxon>Saccharothrix</taxon>
    </lineage>
</organism>
<gene>
    <name evidence="2" type="ORF">FHX81_2320</name>
</gene>
<evidence type="ECO:0000313" key="2">
    <source>
        <dbReference type="EMBL" id="TQM79999.1"/>
    </source>
</evidence>
<comment type="caution">
    <text evidence="2">The sequence shown here is derived from an EMBL/GenBank/DDBJ whole genome shotgun (WGS) entry which is preliminary data.</text>
</comment>